<dbReference type="AlphaFoldDB" id="A0A9P6GGG7"/>
<evidence type="ECO:0000313" key="3">
    <source>
        <dbReference type="Proteomes" id="UP000756921"/>
    </source>
</evidence>
<evidence type="ECO:0000313" key="2">
    <source>
        <dbReference type="EMBL" id="KAF9734716.1"/>
    </source>
</evidence>
<gene>
    <name evidence="2" type="ORF">PMIN01_07619</name>
</gene>
<accession>A0A9P6GGG7</accession>
<organism evidence="2 3">
    <name type="scientific">Paraphaeosphaeria minitans</name>
    <dbReference type="NCBI Taxonomy" id="565426"/>
    <lineage>
        <taxon>Eukaryota</taxon>
        <taxon>Fungi</taxon>
        <taxon>Dikarya</taxon>
        <taxon>Ascomycota</taxon>
        <taxon>Pezizomycotina</taxon>
        <taxon>Dothideomycetes</taxon>
        <taxon>Pleosporomycetidae</taxon>
        <taxon>Pleosporales</taxon>
        <taxon>Massarineae</taxon>
        <taxon>Didymosphaeriaceae</taxon>
        <taxon>Paraphaeosphaeria</taxon>
    </lineage>
</organism>
<reference evidence="2" key="1">
    <citation type="journal article" date="2020" name="Mol. Plant Microbe Interact.">
        <title>Genome Sequence of the Biocontrol Agent Coniothyrium minitans strain Conio (IMI 134523).</title>
        <authorList>
            <person name="Patel D."/>
            <person name="Shittu T.A."/>
            <person name="Baroncelli R."/>
            <person name="Muthumeenakshi S."/>
            <person name="Osborne T.H."/>
            <person name="Janganan T.K."/>
            <person name="Sreenivasaprasad S."/>
        </authorList>
    </citation>
    <scope>NUCLEOTIDE SEQUENCE</scope>
    <source>
        <strain evidence="2">Conio</strain>
    </source>
</reference>
<dbReference type="Proteomes" id="UP000756921">
    <property type="component" value="Unassembled WGS sequence"/>
</dbReference>
<feature type="region of interest" description="Disordered" evidence="1">
    <location>
        <begin position="83"/>
        <end position="143"/>
    </location>
</feature>
<feature type="compositionally biased region" description="Polar residues" evidence="1">
    <location>
        <begin position="126"/>
        <end position="143"/>
    </location>
</feature>
<proteinExistence type="predicted"/>
<comment type="caution">
    <text evidence="2">The sequence shown here is derived from an EMBL/GenBank/DDBJ whole genome shotgun (WGS) entry which is preliminary data.</text>
</comment>
<sequence length="143" mass="15365">MTGCQLSMCILVGRECYAIQRTGRNNIKQCHRRSRERGSMPLSTAVSMIGRTEANGPPGAGIGGTFDRLGKAKRFQRTGCYHRPCMPKQSRDSAPIAGTDGAEPLPLTGWECRHGMRGRSQPFVAAQTSGPSLATTTDNPSAL</sequence>
<protein>
    <submittedName>
        <fullName evidence="2">Uncharacterized protein</fullName>
    </submittedName>
</protein>
<evidence type="ECO:0000256" key="1">
    <source>
        <dbReference type="SAM" id="MobiDB-lite"/>
    </source>
</evidence>
<keyword evidence="3" id="KW-1185">Reference proteome</keyword>
<dbReference type="EMBL" id="WJXW01000007">
    <property type="protein sequence ID" value="KAF9734716.1"/>
    <property type="molecule type" value="Genomic_DNA"/>
</dbReference>
<name>A0A9P6GGG7_9PLEO</name>